<reference evidence="2" key="1">
    <citation type="submission" date="2015-07" db="EMBL/GenBank/DDBJ databases">
        <title>Draft genome sequence of a Pseudoalteromonas rubra strain, OCN096, isolated from Kaneohe Bay, Oahu, Hawaii.</title>
        <authorList>
            <person name="Beurmann S."/>
            <person name="Ushijima B."/>
            <person name="Belcaid M."/>
            <person name="Callahan S.M."/>
            <person name="Aeby G.S."/>
        </authorList>
    </citation>
    <scope>NUCLEOTIDE SEQUENCE [LARGE SCALE GENOMIC DNA]</scope>
    <source>
        <strain evidence="2">OCN096</strain>
    </source>
</reference>
<protein>
    <submittedName>
        <fullName evidence="1">Uncharacterized protein</fullName>
    </submittedName>
</protein>
<organism evidence="1 2">
    <name type="scientific">Pseudoalteromonas rubra</name>
    <dbReference type="NCBI Taxonomy" id="43658"/>
    <lineage>
        <taxon>Bacteria</taxon>
        <taxon>Pseudomonadati</taxon>
        <taxon>Pseudomonadota</taxon>
        <taxon>Gammaproteobacteria</taxon>
        <taxon>Alteromonadales</taxon>
        <taxon>Pseudoalteromonadaceae</taxon>
        <taxon>Pseudoalteromonas</taxon>
    </lineage>
</organism>
<gene>
    <name evidence="1" type="ORF">AC626_10015</name>
</gene>
<sequence length="79" mass="9087">MFEYYDNELSSWQLVQEGVDNLKVILDIKEGIDVPGLLERLDKDINDRLFNKLNLTFDVSGSFVYVGEGKKNPFIKSIC</sequence>
<dbReference type="PATRIC" id="fig|43658.6.peg.4175"/>
<proteinExistence type="predicted"/>
<evidence type="ECO:0000313" key="1">
    <source>
        <dbReference type="EMBL" id="KNC67561.1"/>
    </source>
</evidence>
<dbReference type="Proteomes" id="UP000036850">
    <property type="component" value="Unassembled WGS sequence"/>
</dbReference>
<comment type="caution">
    <text evidence="1">The sequence shown here is derived from an EMBL/GenBank/DDBJ whole genome shotgun (WGS) entry which is preliminary data.</text>
</comment>
<evidence type="ECO:0000313" key="2">
    <source>
        <dbReference type="Proteomes" id="UP000036850"/>
    </source>
</evidence>
<accession>A0A0L0ET39</accession>
<dbReference type="AlphaFoldDB" id="A0A0L0ET39"/>
<dbReference type="EMBL" id="LFZX01000061">
    <property type="protein sequence ID" value="KNC67561.1"/>
    <property type="molecule type" value="Genomic_DNA"/>
</dbReference>
<name>A0A0L0ET39_9GAMM</name>